<keyword evidence="2" id="KW-0812">Transmembrane</keyword>
<keyword evidence="2" id="KW-1133">Transmembrane helix</keyword>
<feature type="coiled-coil region" evidence="1">
    <location>
        <begin position="133"/>
        <end position="167"/>
    </location>
</feature>
<dbReference type="Gene3D" id="1.20.5.400">
    <property type="match status" value="1"/>
</dbReference>
<dbReference type="EMBL" id="JACTAM010000010">
    <property type="protein sequence ID" value="KAI2660011.1"/>
    <property type="molecule type" value="Genomic_DNA"/>
</dbReference>
<sequence length="218" mass="25760">MDRGERVEMVVAIYDSADTVRRRDFGTHAERQQPLQHIGSTSVNNKKHRAAEVCLCLLCFLLLIAVIVLCVCFTTERHQLLTYISNLIEERVQVMEHNNNLTQEREQILTKHEQTLNHNNNLTKERQQVFTNNTKLTAEKERLLKENKILTEKREQIKNEINELKRGLLEQGFLDWFEKDTGTMEMDWWRHNDKSVLEISVSAFIWLLCSDHFNRLGR</sequence>
<dbReference type="Proteomes" id="UP000830375">
    <property type="component" value="Unassembled WGS sequence"/>
</dbReference>
<organism evidence="3 4">
    <name type="scientific">Labeo rohita</name>
    <name type="common">Indian major carp</name>
    <name type="synonym">Cyprinus rohita</name>
    <dbReference type="NCBI Taxonomy" id="84645"/>
    <lineage>
        <taxon>Eukaryota</taxon>
        <taxon>Metazoa</taxon>
        <taxon>Chordata</taxon>
        <taxon>Craniata</taxon>
        <taxon>Vertebrata</taxon>
        <taxon>Euteleostomi</taxon>
        <taxon>Actinopterygii</taxon>
        <taxon>Neopterygii</taxon>
        <taxon>Teleostei</taxon>
        <taxon>Ostariophysi</taxon>
        <taxon>Cypriniformes</taxon>
        <taxon>Cyprinidae</taxon>
        <taxon>Labeoninae</taxon>
        <taxon>Labeonini</taxon>
        <taxon>Labeo</taxon>
    </lineage>
</organism>
<name>A0ABQ8MCP5_LABRO</name>
<evidence type="ECO:0000313" key="3">
    <source>
        <dbReference type="EMBL" id="KAI2660011.1"/>
    </source>
</evidence>
<comment type="caution">
    <text evidence="3">The sequence shown here is derived from an EMBL/GenBank/DDBJ whole genome shotgun (WGS) entry which is preliminary data.</text>
</comment>
<gene>
    <name evidence="3" type="ORF">H4Q32_022604</name>
</gene>
<evidence type="ECO:0000256" key="1">
    <source>
        <dbReference type="SAM" id="Coils"/>
    </source>
</evidence>
<evidence type="ECO:0000313" key="4">
    <source>
        <dbReference type="Proteomes" id="UP000830375"/>
    </source>
</evidence>
<reference evidence="3 4" key="1">
    <citation type="submission" date="2022-01" db="EMBL/GenBank/DDBJ databases">
        <title>A high-quality chromosome-level genome assembly of rohu carp, Labeo rohita.</title>
        <authorList>
            <person name="Arick M.A. II"/>
            <person name="Hsu C.-Y."/>
            <person name="Magbanua Z."/>
            <person name="Pechanova O."/>
            <person name="Grover C."/>
            <person name="Miller E."/>
            <person name="Thrash A."/>
            <person name="Ezzel L."/>
            <person name="Alam S."/>
            <person name="Benzie J."/>
            <person name="Hamilton M."/>
            <person name="Karsi A."/>
            <person name="Lawrence M.L."/>
            <person name="Peterson D.G."/>
        </authorList>
    </citation>
    <scope>NUCLEOTIDE SEQUENCE [LARGE SCALE GENOMIC DNA]</scope>
    <source>
        <strain evidence="4">BAU-BD-2019</strain>
        <tissue evidence="3">Blood</tissue>
    </source>
</reference>
<accession>A0ABQ8MCP5</accession>
<keyword evidence="4" id="KW-1185">Reference proteome</keyword>
<keyword evidence="1" id="KW-0175">Coiled coil</keyword>
<protein>
    <submittedName>
        <fullName evidence="3">Uncharacterized protein</fullName>
    </submittedName>
</protein>
<feature type="transmembrane region" description="Helical" evidence="2">
    <location>
        <begin position="50"/>
        <end position="73"/>
    </location>
</feature>
<proteinExistence type="predicted"/>
<evidence type="ECO:0000256" key="2">
    <source>
        <dbReference type="SAM" id="Phobius"/>
    </source>
</evidence>
<keyword evidence="2" id="KW-0472">Membrane</keyword>